<comment type="subcellular location">
    <subcellularLocation>
        <location evidence="4">Cytoplasm</location>
    </subcellularLocation>
</comment>
<keyword evidence="3 4" id="KW-0862">Zinc</keyword>
<comment type="similarity">
    <text evidence="4">Belongs to the SprT family.</text>
</comment>
<feature type="binding site" evidence="4">
    <location>
        <position position="71"/>
    </location>
    <ligand>
        <name>Zn(2+)</name>
        <dbReference type="ChEBI" id="CHEBI:29105"/>
    </ligand>
</feature>
<organism evidence="6 7">
    <name type="scientific">Sporosarcina psychrophila</name>
    <name type="common">Bacillus psychrophilus</name>
    <dbReference type="NCBI Taxonomy" id="1476"/>
    <lineage>
        <taxon>Bacteria</taxon>
        <taxon>Bacillati</taxon>
        <taxon>Bacillota</taxon>
        <taxon>Bacilli</taxon>
        <taxon>Bacillales</taxon>
        <taxon>Caryophanaceae</taxon>
        <taxon>Sporosarcina</taxon>
    </lineage>
</organism>
<dbReference type="SMART" id="SM00731">
    <property type="entry name" value="SprT"/>
    <property type="match status" value="1"/>
</dbReference>
<reference evidence="6" key="2">
    <citation type="submission" date="2021-09" db="EMBL/GenBank/DDBJ databases">
        <authorList>
            <person name="Gilroy R."/>
        </authorList>
    </citation>
    <scope>NUCLEOTIDE SEQUENCE</scope>
    <source>
        <strain evidence="6">CHK171-7178</strain>
    </source>
</reference>
<feature type="active site" evidence="4">
    <location>
        <position position="68"/>
    </location>
</feature>
<dbReference type="Proteomes" id="UP000698173">
    <property type="component" value="Unassembled WGS sequence"/>
</dbReference>
<feature type="binding site" evidence="4">
    <location>
        <position position="67"/>
    </location>
    <ligand>
        <name>Zn(2+)</name>
        <dbReference type="ChEBI" id="CHEBI:29105"/>
    </ligand>
</feature>
<evidence type="ECO:0000256" key="3">
    <source>
        <dbReference type="ARBA" id="ARBA00022833"/>
    </source>
</evidence>
<dbReference type="InterPro" id="IPR023524">
    <property type="entry name" value="Uncharacterised_SprT-like"/>
</dbReference>
<evidence type="ECO:0000256" key="2">
    <source>
        <dbReference type="ARBA" id="ARBA00022723"/>
    </source>
</evidence>
<evidence type="ECO:0000259" key="5">
    <source>
        <dbReference type="SMART" id="SM00731"/>
    </source>
</evidence>
<keyword evidence="1 4" id="KW-0963">Cytoplasm</keyword>
<accession>A0A921KEN3</accession>
<dbReference type="EMBL" id="DYWT01000174">
    <property type="protein sequence ID" value="HJF32204.1"/>
    <property type="molecule type" value="Genomic_DNA"/>
</dbReference>
<dbReference type="HAMAP" id="MF_00745">
    <property type="entry name" value="SprT_like"/>
    <property type="match status" value="1"/>
</dbReference>
<dbReference type="GO" id="GO:0006950">
    <property type="term" value="P:response to stress"/>
    <property type="evidence" value="ECO:0007669"/>
    <property type="project" value="UniProtKB-ARBA"/>
</dbReference>
<evidence type="ECO:0000313" key="6">
    <source>
        <dbReference type="EMBL" id="HJF32204.1"/>
    </source>
</evidence>
<dbReference type="InterPro" id="IPR006640">
    <property type="entry name" value="SprT-like_domain"/>
</dbReference>
<evidence type="ECO:0000256" key="1">
    <source>
        <dbReference type="ARBA" id="ARBA00022490"/>
    </source>
</evidence>
<gene>
    <name evidence="6" type="ORF">K8V56_10575</name>
</gene>
<dbReference type="GO" id="GO:0008270">
    <property type="term" value="F:zinc ion binding"/>
    <property type="evidence" value="ECO:0007669"/>
    <property type="project" value="UniProtKB-UniRule"/>
</dbReference>
<dbReference type="AlphaFoldDB" id="A0A921KEN3"/>
<dbReference type="InterPro" id="IPR035240">
    <property type="entry name" value="SprT_Zn_ribbon"/>
</dbReference>
<reference evidence="6" key="1">
    <citation type="journal article" date="2021" name="PeerJ">
        <title>Extensive microbial diversity within the chicken gut microbiome revealed by metagenomics and culture.</title>
        <authorList>
            <person name="Gilroy R."/>
            <person name="Ravi A."/>
            <person name="Getino M."/>
            <person name="Pursley I."/>
            <person name="Horton D.L."/>
            <person name="Alikhan N.F."/>
            <person name="Baker D."/>
            <person name="Gharbi K."/>
            <person name="Hall N."/>
            <person name="Watson M."/>
            <person name="Adriaenssens E.M."/>
            <person name="Foster-Nyarko E."/>
            <person name="Jarju S."/>
            <person name="Secka A."/>
            <person name="Antonio M."/>
            <person name="Oren A."/>
            <person name="Chaudhuri R.R."/>
            <person name="La Ragione R."/>
            <person name="Hildebrand F."/>
            <person name="Pallen M.J."/>
        </authorList>
    </citation>
    <scope>NUCLEOTIDE SEQUENCE</scope>
    <source>
        <strain evidence="6">CHK171-7178</strain>
    </source>
</reference>
<sequence>MKDEELQELIEGVSLDAFGKPFIHIAKFNKRLRTTGGRYMLSDHSIEINPLVLEVYGIEELVGIIKHELCHYHLHIEGRGYRHRDADFRNLLKFTSSPRFCRPLSMGNRKAQPIHVYECASCKQLFNRRRKMDVEKYRCGKCAGQIVAIQTIK</sequence>
<dbReference type="Pfam" id="PF17283">
    <property type="entry name" value="Zn_ribbon_SprT"/>
    <property type="match status" value="1"/>
</dbReference>
<feature type="domain" description="SprT-like" evidence="5">
    <location>
        <begin position="4"/>
        <end position="149"/>
    </location>
</feature>
<dbReference type="GO" id="GO:0005737">
    <property type="term" value="C:cytoplasm"/>
    <property type="evidence" value="ECO:0007669"/>
    <property type="project" value="UniProtKB-SubCell"/>
</dbReference>
<comment type="cofactor">
    <cofactor evidence="4">
        <name>Zn(2+)</name>
        <dbReference type="ChEBI" id="CHEBI:29105"/>
    </cofactor>
    <text evidence="4">Binds 1 zinc ion.</text>
</comment>
<keyword evidence="2 4" id="KW-0479">Metal-binding</keyword>
<dbReference type="NCBIfam" id="NF003339">
    <property type="entry name" value="PRK04351.1"/>
    <property type="match status" value="1"/>
</dbReference>
<proteinExistence type="inferred from homology"/>
<comment type="caution">
    <text evidence="6">The sequence shown here is derived from an EMBL/GenBank/DDBJ whole genome shotgun (WGS) entry which is preliminary data.</text>
</comment>
<protein>
    <recommendedName>
        <fullName evidence="4">Protein SprT-like</fullName>
    </recommendedName>
</protein>
<name>A0A921KEN3_SPOPS</name>
<evidence type="ECO:0000256" key="4">
    <source>
        <dbReference type="HAMAP-Rule" id="MF_00745"/>
    </source>
</evidence>
<dbReference type="Pfam" id="PF10263">
    <property type="entry name" value="SprT-like"/>
    <property type="match status" value="1"/>
</dbReference>
<evidence type="ECO:0000313" key="7">
    <source>
        <dbReference type="Proteomes" id="UP000698173"/>
    </source>
</evidence>